<proteinExistence type="inferred from homology"/>
<feature type="transmembrane region" description="Helical" evidence="8">
    <location>
        <begin position="200"/>
        <end position="226"/>
    </location>
</feature>
<comment type="subcellular location">
    <subcellularLocation>
        <location evidence="1">Cell membrane</location>
        <topology evidence="1">Multi-pass membrane protein</topology>
    </subcellularLocation>
</comment>
<dbReference type="InterPro" id="IPR035906">
    <property type="entry name" value="MetI-like_sf"/>
</dbReference>
<dbReference type="Pfam" id="PF00528">
    <property type="entry name" value="BPD_transp_1"/>
    <property type="match status" value="1"/>
</dbReference>
<organism evidence="10">
    <name type="scientific">marine sediment metagenome</name>
    <dbReference type="NCBI Taxonomy" id="412755"/>
    <lineage>
        <taxon>unclassified sequences</taxon>
        <taxon>metagenomes</taxon>
        <taxon>ecological metagenomes</taxon>
    </lineage>
</organism>
<dbReference type="GO" id="GO:0005886">
    <property type="term" value="C:plasma membrane"/>
    <property type="evidence" value="ECO:0007669"/>
    <property type="project" value="UniProtKB-SubCell"/>
</dbReference>
<dbReference type="PANTHER" id="PTHR42929">
    <property type="entry name" value="INNER MEMBRANE ABC TRANSPORTER PERMEASE PROTEIN YDCU-RELATED-RELATED"/>
    <property type="match status" value="1"/>
</dbReference>
<evidence type="ECO:0000256" key="3">
    <source>
        <dbReference type="ARBA" id="ARBA00022448"/>
    </source>
</evidence>
<name>X0RVJ3_9ZZZZ</name>
<accession>X0RVJ3</accession>
<feature type="transmembrane region" description="Helical" evidence="8">
    <location>
        <begin position="114"/>
        <end position="136"/>
    </location>
</feature>
<dbReference type="EMBL" id="BARS01005401">
    <property type="protein sequence ID" value="GAF72823.1"/>
    <property type="molecule type" value="Genomic_DNA"/>
</dbReference>
<sequence length="235" mass="26102">MEEAAIGSIQSRSLWYRTRAYFSRNLINIFAGALFALLAIFLLYPIGAVLVKSLWGDDGFTLEFYQEFFTFTVYYESLFNTLILGTVTMIILVVVGFCFAYLTTRGPLWLRKPLKIVALLPLAAPPYIFAISSITLLGRNGFINNLFNLDFNIYSWTGVIAAQCLAFLPLSFMMIENVLNSLNPSLEETASDMGASEFRIIRSITIPLCAPGLLKAALLVFVMTIAEFGNPAILG</sequence>
<keyword evidence="7 8" id="KW-0472">Membrane</keyword>
<keyword evidence="6 8" id="KW-1133">Transmembrane helix</keyword>
<evidence type="ECO:0000256" key="8">
    <source>
        <dbReference type="SAM" id="Phobius"/>
    </source>
</evidence>
<evidence type="ECO:0000256" key="2">
    <source>
        <dbReference type="ARBA" id="ARBA00007069"/>
    </source>
</evidence>
<evidence type="ECO:0000256" key="1">
    <source>
        <dbReference type="ARBA" id="ARBA00004651"/>
    </source>
</evidence>
<evidence type="ECO:0000256" key="4">
    <source>
        <dbReference type="ARBA" id="ARBA00022475"/>
    </source>
</evidence>
<dbReference type="AlphaFoldDB" id="X0RVJ3"/>
<keyword evidence="4" id="KW-1003">Cell membrane</keyword>
<evidence type="ECO:0000256" key="6">
    <source>
        <dbReference type="ARBA" id="ARBA00022989"/>
    </source>
</evidence>
<dbReference type="CDD" id="cd06261">
    <property type="entry name" value="TM_PBP2"/>
    <property type="match status" value="1"/>
</dbReference>
<reference evidence="10" key="1">
    <citation type="journal article" date="2014" name="Front. Microbiol.">
        <title>High frequency of phylogenetically diverse reductive dehalogenase-homologous genes in deep subseafloor sedimentary metagenomes.</title>
        <authorList>
            <person name="Kawai M."/>
            <person name="Futagami T."/>
            <person name="Toyoda A."/>
            <person name="Takaki Y."/>
            <person name="Nishi S."/>
            <person name="Hori S."/>
            <person name="Arai W."/>
            <person name="Tsubouchi T."/>
            <person name="Morono Y."/>
            <person name="Uchiyama I."/>
            <person name="Ito T."/>
            <person name="Fujiyama A."/>
            <person name="Inagaki F."/>
            <person name="Takami H."/>
        </authorList>
    </citation>
    <scope>NUCLEOTIDE SEQUENCE</scope>
    <source>
        <strain evidence="10">Expedition CK06-06</strain>
    </source>
</reference>
<keyword evidence="5 8" id="KW-0812">Transmembrane</keyword>
<keyword evidence="3" id="KW-0813">Transport</keyword>
<comment type="similarity">
    <text evidence="2">Belongs to the binding-protein-dependent transport system permease family. CysTW subfamily.</text>
</comment>
<dbReference type="PROSITE" id="PS50928">
    <property type="entry name" value="ABC_TM1"/>
    <property type="match status" value="1"/>
</dbReference>
<dbReference type="InterPro" id="IPR000515">
    <property type="entry name" value="MetI-like"/>
</dbReference>
<feature type="domain" description="ABC transmembrane type-1" evidence="9">
    <location>
        <begin position="78"/>
        <end position="235"/>
    </location>
</feature>
<protein>
    <recommendedName>
        <fullName evidence="9">ABC transmembrane type-1 domain-containing protein</fullName>
    </recommendedName>
</protein>
<dbReference type="SUPFAM" id="SSF161098">
    <property type="entry name" value="MetI-like"/>
    <property type="match status" value="1"/>
</dbReference>
<evidence type="ECO:0000256" key="7">
    <source>
        <dbReference type="ARBA" id="ARBA00023136"/>
    </source>
</evidence>
<evidence type="ECO:0000313" key="10">
    <source>
        <dbReference type="EMBL" id="GAF72823.1"/>
    </source>
</evidence>
<dbReference type="PANTHER" id="PTHR42929:SF6">
    <property type="entry name" value="IRON(III)-TRANSPORT SYSTEM PERMEASE PROTEIN SFUB"/>
    <property type="match status" value="1"/>
</dbReference>
<dbReference type="GO" id="GO:0055085">
    <property type="term" value="P:transmembrane transport"/>
    <property type="evidence" value="ECO:0007669"/>
    <property type="project" value="InterPro"/>
</dbReference>
<feature type="transmembrane region" description="Helical" evidence="8">
    <location>
        <begin position="26"/>
        <end position="46"/>
    </location>
</feature>
<evidence type="ECO:0000259" key="9">
    <source>
        <dbReference type="PROSITE" id="PS50928"/>
    </source>
</evidence>
<feature type="transmembrane region" description="Helical" evidence="8">
    <location>
        <begin position="78"/>
        <end position="102"/>
    </location>
</feature>
<comment type="caution">
    <text evidence="10">The sequence shown here is derived from an EMBL/GenBank/DDBJ whole genome shotgun (WGS) entry which is preliminary data.</text>
</comment>
<feature type="transmembrane region" description="Helical" evidence="8">
    <location>
        <begin position="156"/>
        <end position="179"/>
    </location>
</feature>
<gene>
    <name evidence="10" type="ORF">S01H1_10585</name>
</gene>
<dbReference type="Gene3D" id="1.10.3720.10">
    <property type="entry name" value="MetI-like"/>
    <property type="match status" value="1"/>
</dbReference>
<evidence type="ECO:0000256" key="5">
    <source>
        <dbReference type="ARBA" id="ARBA00022692"/>
    </source>
</evidence>
<feature type="non-terminal residue" evidence="10">
    <location>
        <position position="235"/>
    </location>
</feature>